<dbReference type="GeneID" id="112452273"/>
<dbReference type="OrthoDB" id="7555341at2759"/>
<dbReference type="RefSeq" id="XP_024868162.1">
    <property type="nucleotide sequence ID" value="XM_025012394.1"/>
</dbReference>
<evidence type="ECO:0000313" key="1">
    <source>
        <dbReference type="Proteomes" id="UP000504618"/>
    </source>
</evidence>
<protein>
    <submittedName>
        <fullName evidence="2">Uncharacterized protein LOC112452273</fullName>
    </submittedName>
</protein>
<proteinExistence type="predicted"/>
<gene>
    <name evidence="2" type="primary">LOC112452273</name>
</gene>
<keyword evidence="1" id="KW-1185">Reference proteome</keyword>
<name>A0A6J1PF40_9HYME</name>
<organism evidence="1 2">
    <name type="scientific">Temnothorax curvispinosus</name>
    <dbReference type="NCBI Taxonomy" id="300111"/>
    <lineage>
        <taxon>Eukaryota</taxon>
        <taxon>Metazoa</taxon>
        <taxon>Ecdysozoa</taxon>
        <taxon>Arthropoda</taxon>
        <taxon>Hexapoda</taxon>
        <taxon>Insecta</taxon>
        <taxon>Pterygota</taxon>
        <taxon>Neoptera</taxon>
        <taxon>Endopterygota</taxon>
        <taxon>Hymenoptera</taxon>
        <taxon>Apocrita</taxon>
        <taxon>Aculeata</taxon>
        <taxon>Formicoidea</taxon>
        <taxon>Formicidae</taxon>
        <taxon>Myrmicinae</taxon>
        <taxon>Temnothorax</taxon>
    </lineage>
</organism>
<reference evidence="2" key="1">
    <citation type="submission" date="2025-08" db="UniProtKB">
        <authorList>
            <consortium name="RefSeq"/>
        </authorList>
    </citation>
    <scope>IDENTIFICATION</scope>
    <source>
        <tissue evidence="2">Whole body</tissue>
    </source>
</reference>
<evidence type="ECO:0000313" key="2">
    <source>
        <dbReference type="RefSeq" id="XP_024868162.1"/>
    </source>
</evidence>
<sequence>MWSKWTEFARKASLLLSLEDNCHLNLFLKLGHLFSPVPVPLTNGKRWKPTTQEMINGFILHVKVMNDLVPNVERIRSRAQHMKTKIQPLVIAVGPTVSLCKDFYVVIDKNYYRFDNIRTAVDVCFKCVHALHAEYSPQSEAIWYFLQLALYDLRTQWDKTIPQVSKQLKCLSEK</sequence>
<dbReference type="AlphaFoldDB" id="A0A6J1PF40"/>
<dbReference type="Proteomes" id="UP000504618">
    <property type="component" value="Unplaced"/>
</dbReference>
<accession>A0A6J1PF40</accession>